<dbReference type="Pfam" id="PF02373">
    <property type="entry name" value="JmjC"/>
    <property type="match status" value="1"/>
</dbReference>
<dbReference type="eggNOG" id="KOG1633">
    <property type="taxonomic scope" value="Eukaryota"/>
</dbReference>
<evidence type="ECO:0000313" key="13">
    <source>
        <dbReference type="EMBL" id="EPX72085.1"/>
    </source>
</evidence>
<comment type="cofactor">
    <cofactor evidence="1">
        <name>Fe(2+)</name>
        <dbReference type="ChEBI" id="CHEBI:29033"/>
    </cofactor>
</comment>
<dbReference type="SMART" id="SM00558">
    <property type="entry name" value="JmjC"/>
    <property type="match status" value="1"/>
</dbReference>
<feature type="region of interest" description="Disordered" evidence="11">
    <location>
        <begin position="823"/>
        <end position="908"/>
    </location>
</feature>
<evidence type="ECO:0000313" key="14">
    <source>
        <dbReference type="Proteomes" id="UP000016088"/>
    </source>
</evidence>
<dbReference type="SUPFAM" id="SSF51197">
    <property type="entry name" value="Clavaminate synthase-like"/>
    <property type="match status" value="1"/>
</dbReference>
<dbReference type="GO" id="GO:0032454">
    <property type="term" value="F:histone H3K9 demethylase activity"/>
    <property type="evidence" value="ECO:0007669"/>
    <property type="project" value="EnsemblFungi"/>
</dbReference>
<comment type="catalytic activity">
    <reaction evidence="10">
        <text>N(6),N(6)-dimethyl-L-lysyl(36)-[histone H3] + 2 2-oxoglutarate + 2 O2 = L-lysyl(36)-[histone H3] + 2 formaldehyde + 2 succinate + 2 CO2</text>
        <dbReference type="Rhea" id="RHEA:42032"/>
        <dbReference type="Rhea" id="RHEA-COMP:9785"/>
        <dbReference type="Rhea" id="RHEA-COMP:9787"/>
        <dbReference type="ChEBI" id="CHEBI:15379"/>
        <dbReference type="ChEBI" id="CHEBI:16526"/>
        <dbReference type="ChEBI" id="CHEBI:16810"/>
        <dbReference type="ChEBI" id="CHEBI:16842"/>
        <dbReference type="ChEBI" id="CHEBI:29969"/>
        <dbReference type="ChEBI" id="CHEBI:30031"/>
        <dbReference type="ChEBI" id="CHEBI:61976"/>
        <dbReference type="EC" id="1.14.11.27"/>
    </reaction>
</comment>
<evidence type="ECO:0000256" key="2">
    <source>
        <dbReference type="ARBA" id="ARBA00008037"/>
    </source>
</evidence>
<sequence>MDPWEYDDILYQEFTQDTDFPAVPEVEDDLAPFKTTSQKFCALPPSPEDNASSLVYNLQSRSSHLTTNSECVNPSQINPFEYASLTSNSECLYPVSPNATLSESSTPEISNPRVHYPKDSHKRTLLYRKLHPHHYALLSRSFDASPFPRMPSQNINLEYLRQTGFNDPIIFPSIDIQNTNQLTLSKIAILVGNDCPLHIVDVVTQRQLSNKMTMKQWLQYMKQKPSERSRIYDVLSFEVSSTKLALYVRKPDIVRDLDLINIVWPPSAFASGDCPHVDTYCQMSAENSYIDFHIEFGGSSAYYNILDGYKIFYLIPPSQEHWNAYTSWLTANESKREHFLPDMVDKCYRVEVRAKETIVIPSGWIYAVETPCDTIAISGNFLTSLHIQSQIYINELEVNLGIEREFQFPCFESIMWYTAVHFYFAFPDNGPRDGIDDMLSIYETGSLLDIGKFTSQELRGFEELLNYIYIRAQILRECDFIVDIDQNHVQVQQENGFDVAWRMVPPLLEEICVDFVRKFNTWLTYHHGRSIYMPFLYTAQETNVGRKERKKIPDKVTITCHRAKKGRLFSAVVVHTRRSFIEACKLEEERSIKRVKTRLKSEEIRNINNDIPWDRFFNPNANNIIINTQGLSTLTLLGQTLTDLTLGLTQNNSLTVCLSRLVLRVIRGYTPQQRRLLLGSLLTKFFRTYNFFSHKRIKLVSSGDADNHTSQSQEHALILHPHVFLKRCCGSHSLARYFSFKEFYDEQTKMMHNKFTLHQQPEKTVLVCNSNYKNQETCDTNDNKQAHATADNFLGFSRLVSSPSSNDDSSFVEDCFDIADAISSPSKENRSKRKSDEQNTSRKKSQLKSTRKSTRTKSERFEMNDSSNLQTAINSHFHSTKLVKEPIKDRKRPTKVESKNKTRSSERNYNFRLLDDQDQDHIYDFADEPPPKIRLKLL</sequence>
<dbReference type="HOGENOM" id="CLU_013397_0_0_1"/>
<protein>
    <recommendedName>
        <fullName evidence="3">[histone H3]-dimethyl-L-lysine(36) demethylase</fullName>
        <ecNumber evidence="3">1.14.11.27</ecNumber>
    </recommendedName>
    <alternativeName>
        <fullName evidence="9">[Histone-H3]-lysine-36 demethylase 1</fullName>
    </alternativeName>
</protein>
<evidence type="ECO:0000256" key="4">
    <source>
        <dbReference type="ARBA" id="ARBA00022723"/>
    </source>
</evidence>
<dbReference type="GO" id="GO:0005721">
    <property type="term" value="C:pericentric heterochromatin"/>
    <property type="evidence" value="ECO:0007669"/>
    <property type="project" value="EnsemblFungi"/>
</dbReference>
<keyword evidence="5" id="KW-0560">Oxidoreductase</keyword>
<organism evidence="13 14">
    <name type="scientific">Schizosaccharomyces octosporus (strain yFS286)</name>
    <name type="common">Fission yeast</name>
    <name type="synonym">Octosporomyces octosporus</name>
    <dbReference type="NCBI Taxonomy" id="483514"/>
    <lineage>
        <taxon>Eukaryota</taxon>
        <taxon>Fungi</taxon>
        <taxon>Dikarya</taxon>
        <taxon>Ascomycota</taxon>
        <taxon>Taphrinomycotina</taxon>
        <taxon>Schizosaccharomycetes</taxon>
        <taxon>Schizosaccharomycetales</taxon>
        <taxon>Schizosaccharomycetaceae</taxon>
        <taxon>Schizosaccharomyces</taxon>
    </lineage>
</organism>
<dbReference type="GO" id="GO:0140720">
    <property type="term" value="C:subtelomeric heterochromatin"/>
    <property type="evidence" value="ECO:0007669"/>
    <property type="project" value="EnsemblFungi"/>
</dbReference>
<dbReference type="GO" id="GO:1990342">
    <property type="term" value="C:heterochromatin island"/>
    <property type="evidence" value="ECO:0007669"/>
    <property type="project" value="EnsemblFungi"/>
</dbReference>
<dbReference type="Proteomes" id="UP000016088">
    <property type="component" value="Unassembled WGS sequence"/>
</dbReference>
<dbReference type="EC" id="1.14.11.27" evidence="3"/>
<evidence type="ECO:0000256" key="5">
    <source>
        <dbReference type="ARBA" id="ARBA00023002"/>
    </source>
</evidence>
<keyword evidence="6" id="KW-0408">Iron</keyword>
<dbReference type="RefSeq" id="XP_013019380.1">
    <property type="nucleotide sequence ID" value="XM_013163926.1"/>
</dbReference>
<dbReference type="EMBL" id="KE503207">
    <property type="protein sequence ID" value="EPX72085.1"/>
    <property type="molecule type" value="Genomic_DNA"/>
</dbReference>
<feature type="compositionally biased region" description="Basic residues" evidence="11">
    <location>
        <begin position="841"/>
        <end position="855"/>
    </location>
</feature>
<dbReference type="GO" id="GO:0033696">
    <property type="term" value="P:heterochromatin boundary formation"/>
    <property type="evidence" value="ECO:0007669"/>
    <property type="project" value="EnsemblFungi"/>
</dbReference>
<feature type="domain" description="JmjC" evidence="12">
    <location>
        <begin position="239"/>
        <end position="398"/>
    </location>
</feature>
<evidence type="ECO:0000256" key="3">
    <source>
        <dbReference type="ARBA" id="ARBA00013246"/>
    </source>
</evidence>
<dbReference type="GO" id="GO:0046872">
    <property type="term" value="F:metal ion binding"/>
    <property type="evidence" value="ECO:0007669"/>
    <property type="project" value="UniProtKB-KW"/>
</dbReference>
<evidence type="ECO:0000259" key="12">
    <source>
        <dbReference type="PROSITE" id="PS51184"/>
    </source>
</evidence>
<keyword evidence="8" id="KW-0804">Transcription</keyword>
<keyword evidence="4" id="KW-0479">Metal-binding</keyword>
<evidence type="ECO:0000256" key="7">
    <source>
        <dbReference type="ARBA" id="ARBA00023015"/>
    </source>
</evidence>
<comment type="similarity">
    <text evidence="2">Belongs to the JHDM1 histone demethylase family.</text>
</comment>
<feature type="compositionally biased region" description="Polar residues" evidence="11">
    <location>
        <begin position="864"/>
        <end position="877"/>
    </location>
</feature>
<keyword evidence="14" id="KW-1185">Reference proteome</keyword>
<dbReference type="GO" id="GO:0031934">
    <property type="term" value="C:mating-type region heterochromatin"/>
    <property type="evidence" value="ECO:0007669"/>
    <property type="project" value="EnsemblFungi"/>
</dbReference>
<name>S9R0Y2_SCHOY</name>
<dbReference type="GO" id="GO:1902801">
    <property type="term" value="P:regulation of siRNA-independent facultative heterochromatin formation"/>
    <property type="evidence" value="ECO:0007669"/>
    <property type="project" value="EnsemblFungi"/>
</dbReference>
<dbReference type="InterPro" id="IPR003347">
    <property type="entry name" value="JmjC_dom"/>
</dbReference>
<evidence type="ECO:0000256" key="8">
    <source>
        <dbReference type="ARBA" id="ARBA00023163"/>
    </source>
</evidence>
<dbReference type="GO" id="GO:0005634">
    <property type="term" value="C:nucleus"/>
    <property type="evidence" value="ECO:0007669"/>
    <property type="project" value="EnsemblFungi"/>
</dbReference>
<dbReference type="VEuPathDB" id="FungiDB:SOCG_04017"/>
<dbReference type="GO" id="GO:0010964">
    <property type="term" value="P:regulation of regulatory ncRNA-mediated heterochromatin formation"/>
    <property type="evidence" value="ECO:0007669"/>
    <property type="project" value="EnsemblFungi"/>
</dbReference>
<evidence type="ECO:0000256" key="6">
    <source>
        <dbReference type="ARBA" id="ARBA00023004"/>
    </source>
</evidence>
<feature type="compositionally biased region" description="Basic and acidic residues" evidence="11">
    <location>
        <begin position="882"/>
        <end position="906"/>
    </location>
</feature>
<dbReference type="OrthoDB" id="5876800at2759"/>
<accession>S9R0Y2</accession>
<gene>
    <name evidence="13" type="ORF">SOCG_04017</name>
</gene>
<evidence type="ECO:0000256" key="11">
    <source>
        <dbReference type="SAM" id="MobiDB-lite"/>
    </source>
</evidence>
<dbReference type="GO" id="GO:0140680">
    <property type="term" value="F:histone H3K36me/H3K36me2 demethylase activity"/>
    <property type="evidence" value="ECO:0007669"/>
    <property type="project" value="UniProtKB-EC"/>
</dbReference>
<evidence type="ECO:0000256" key="10">
    <source>
        <dbReference type="ARBA" id="ARBA00047915"/>
    </source>
</evidence>
<dbReference type="InterPro" id="IPR050690">
    <property type="entry name" value="JHDM1_Histone_Demethylase"/>
</dbReference>
<dbReference type="AlphaFoldDB" id="S9R0Y2"/>
<evidence type="ECO:0000256" key="9">
    <source>
        <dbReference type="ARBA" id="ARBA00031083"/>
    </source>
</evidence>
<reference evidence="13 14" key="1">
    <citation type="journal article" date="2011" name="Science">
        <title>Comparative functional genomics of the fission yeasts.</title>
        <authorList>
            <person name="Rhind N."/>
            <person name="Chen Z."/>
            <person name="Yassour M."/>
            <person name="Thompson D.A."/>
            <person name="Haas B.J."/>
            <person name="Habib N."/>
            <person name="Wapinski I."/>
            <person name="Roy S."/>
            <person name="Lin M.F."/>
            <person name="Heiman D.I."/>
            <person name="Young S.K."/>
            <person name="Furuya K."/>
            <person name="Guo Y."/>
            <person name="Pidoux A."/>
            <person name="Chen H.M."/>
            <person name="Robbertse B."/>
            <person name="Goldberg J.M."/>
            <person name="Aoki K."/>
            <person name="Bayne E.H."/>
            <person name="Berlin A.M."/>
            <person name="Desjardins C.A."/>
            <person name="Dobbs E."/>
            <person name="Dukaj L."/>
            <person name="Fan L."/>
            <person name="FitzGerald M.G."/>
            <person name="French C."/>
            <person name="Gujja S."/>
            <person name="Hansen K."/>
            <person name="Keifenheim D."/>
            <person name="Levin J.Z."/>
            <person name="Mosher R.A."/>
            <person name="Mueller C.A."/>
            <person name="Pfiffner J."/>
            <person name="Priest M."/>
            <person name="Russ C."/>
            <person name="Smialowska A."/>
            <person name="Swoboda P."/>
            <person name="Sykes S.M."/>
            <person name="Vaughn M."/>
            <person name="Vengrova S."/>
            <person name="Yoder R."/>
            <person name="Zeng Q."/>
            <person name="Allshire R."/>
            <person name="Baulcombe D."/>
            <person name="Birren B.W."/>
            <person name="Brown W."/>
            <person name="Ekwall K."/>
            <person name="Kellis M."/>
            <person name="Leatherwood J."/>
            <person name="Levin H."/>
            <person name="Margalit H."/>
            <person name="Martienssen R."/>
            <person name="Nieduszynski C.A."/>
            <person name="Spatafora J.W."/>
            <person name="Friedman N."/>
            <person name="Dalgaard J.Z."/>
            <person name="Baumann P."/>
            <person name="Niki H."/>
            <person name="Regev A."/>
            <person name="Nusbaum C."/>
        </authorList>
    </citation>
    <scope>NUCLEOTIDE SEQUENCE [LARGE SCALE GENOMIC DNA]</scope>
    <source>
        <strain evidence="14">yFS286</strain>
    </source>
</reference>
<keyword evidence="7" id="KW-0805">Transcription regulation</keyword>
<dbReference type="OMA" id="WIYAVET"/>
<proteinExistence type="inferred from homology"/>
<dbReference type="GeneID" id="25032984"/>
<evidence type="ECO:0000256" key="1">
    <source>
        <dbReference type="ARBA" id="ARBA00001954"/>
    </source>
</evidence>
<dbReference type="PANTHER" id="PTHR23123">
    <property type="entry name" value="PHD/F-BOX CONTAINING PROTEIN"/>
    <property type="match status" value="1"/>
</dbReference>
<dbReference type="PROSITE" id="PS51184">
    <property type="entry name" value="JMJC"/>
    <property type="match status" value="1"/>
</dbReference>
<dbReference type="Gene3D" id="2.60.120.650">
    <property type="entry name" value="Cupin"/>
    <property type="match status" value="1"/>
</dbReference>